<dbReference type="InterPro" id="IPR040170">
    <property type="entry name" value="Cytosol_ACT"/>
</dbReference>
<dbReference type="Pfam" id="PF03061">
    <property type="entry name" value="4HBT"/>
    <property type="match status" value="1"/>
</dbReference>
<comment type="similarity">
    <text evidence="1">Belongs to the acyl coenzyme A hydrolase family.</text>
</comment>
<dbReference type="InterPro" id="IPR029069">
    <property type="entry name" value="HotDog_dom_sf"/>
</dbReference>
<dbReference type="GO" id="GO:0006637">
    <property type="term" value="P:acyl-CoA metabolic process"/>
    <property type="evidence" value="ECO:0007669"/>
    <property type="project" value="TreeGrafter"/>
</dbReference>
<gene>
    <name evidence="3" type="ORF">DENOEST_0693</name>
</gene>
<dbReference type="PROSITE" id="PS51770">
    <property type="entry name" value="HOTDOG_ACOT"/>
    <property type="match status" value="1"/>
</dbReference>
<dbReference type="RefSeq" id="WP_145769981.1">
    <property type="nucleotide sequence ID" value="NZ_LR778301.1"/>
</dbReference>
<evidence type="ECO:0000313" key="4">
    <source>
        <dbReference type="Proteomes" id="UP000515733"/>
    </source>
</evidence>
<dbReference type="SUPFAM" id="SSF54637">
    <property type="entry name" value="Thioesterase/thiol ester dehydrase-isomerase"/>
    <property type="match status" value="1"/>
</dbReference>
<reference evidence="3 4" key="1">
    <citation type="submission" date="2020-03" db="EMBL/GenBank/DDBJ databases">
        <authorList>
            <consortium name="Genoscope - CEA"/>
            <person name="William W."/>
        </authorList>
    </citation>
    <scope>NUCLEOTIDE SEQUENCE [LARGE SCALE GENOMIC DNA]</scope>
    <source>
        <strain evidence="4">DSM 16959</strain>
    </source>
</reference>
<dbReference type="InterPro" id="IPR006683">
    <property type="entry name" value="Thioestr_dom"/>
</dbReference>
<evidence type="ECO:0000313" key="3">
    <source>
        <dbReference type="EMBL" id="CAB1367858.1"/>
    </source>
</evidence>
<dbReference type="GO" id="GO:0005829">
    <property type="term" value="C:cytosol"/>
    <property type="evidence" value="ECO:0007669"/>
    <property type="project" value="TreeGrafter"/>
</dbReference>
<sequence length="141" mass="15176">MNDELQLPSRQPTLRVMPQVKDTNPNGDIFGGWVMSQVDLAAGACAARVARGRAVTVAVNSFQFKQPIAVGDVVSFYADVVKVGRTSVTVDVQVYAERFSARSICRVVKVTEAVLTFVAVNEDGSKREIPAEFRSGSNGLA</sequence>
<protein>
    <submittedName>
        <fullName evidence="3">Acyl-CoA thioesterase</fullName>
    </submittedName>
</protein>
<dbReference type="Gene3D" id="3.10.129.10">
    <property type="entry name" value="Hotdog Thioesterase"/>
    <property type="match status" value="1"/>
</dbReference>
<evidence type="ECO:0000256" key="2">
    <source>
        <dbReference type="ARBA" id="ARBA00022801"/>
    </source>
</evidence>
<dbReference type="EMBL" id="LR778301">
    <property type="protein sequence ID" value="CAB1367858.1"/>
    <property type="molecule type" value="Genomic_DNA"/>
</dbReference>
<dbReference type="PANTHER" id="PTHR11049:SF5">
    <property type="entry name" value="ACYL-COA THIOESTER HYDROLASE YCIA"/>
    <property type="match status" value="1"/>
</dbReference>
<dbReference type="PANTHER" id="PTHR11049">
    <property type="entry name" value="ACYL COENZYME A THIOESTER HYDROLASE"/>
    <property type="match status" value="1"/>
</dbReference>
<dbReference type="InterPro" id="IPR033120">
    <property type="entry name" value="HOTDOG_ACOT"/>
</dbReference>
<evidence type="ECO:0000256" key="1">
    <source>
        <dbReference type="ARBA" id="ARBA00010458"/>
    </source>
</evidence>
<proteinExistence type="inferred from homology"/>
<dbReference type="OrthoDB" id="9801856at2"/>
<keyword evidence="2" id="KW-0378">Hydrolase</keyword>
<organism evidence="3 4">
    <name type="scientific">Denitratisoma oestradiolicum</name>
    <dbReference type="NCBI Taxonomy" id="311182"/>
    <lineage>
        <taxon>Bacteria</taxon>
        <taxon>Pseudomonadati</taxon>
        <taxon>Pseudomonadota</taxon>
        <taxon>Betaproteobacteria</taxon>
        <taxon>Nitrosomonadales</taxon>
        <taxon>Sterolibacteriaceae</taxon>
        <taxon>Denitratisoma</taxon>
    </lineage>
</organism>
<dbReference type="CDD" id="cd03442">
    <property type="entry name" value="BFIT_BACH"/>
    <property type="match status" value="1"/>
</dbReference>
<dbReference type="AlphaFoldDB" id="A0A6S6Y5M6"/>
<accession>A0A6S6Y5M6</accession>
<keyword evidence="4" id="KW-1185">Reference proteome</keyword>
<name>A0A6S6Y5M6_9PROT</name>
<dbReference type="KEGG" id="doe:DENOEST_0693"/>
<dbReference type="Proteomes" id="UP000515733">
    <property type="component" value="Chromosome"/>
</dbReference>
<dbReference type="GO" id="GO:0009062">
    <property type="term" value="P:fatty acid catabolic process"/>
    <property type="evidence" value="ECO:0007669"/>
    <property type="project" value="TreeGrafter"/>
</dbReference>
<dbReference type="GO" id="GO:0052816">
    <property type="term" value="F:long-chain fatty acyl-CoA hydrolase activity"/>
    <property type="evidence" value="ECO:0007669"/>
    <property type="project" value="TreeGrafter"/>
</dbReference>